<evidence type="ECO:0000256" key="4">
    <source>
        <dbReference type="ARBA" id="ARBA00022525"/>
    </source>
</evidence>
<name>A0AAV9B8Z7_ACOGR</name>
<dbReference type="EMBL" id="JAUJYN010000004">
    <property type="protein sequence ID" value="KAK1272866.1"/>
    <property type="molecule type" value="Genomic_DNA"/>
</dbReference>
<dbReference type="InterPro" id="IPR012334">
    <property type="entry name" value="Pectin_lyas_fold"/>
</dbReference>
<dbReference type="GO" id="GO:0004650">
    <property type="term" value="F:polygalacturonase activity"/>
    <property type="evidence" value="ECO:0007669"/>
    <property type="project" value="InterPro"/>
</dbReference>
<dbReference type="PANTHER" id="PTHR31375">
    <property type="match status" value="1"/>
</dbReference>
<keyword evidence="4" id="KW-0964">Secreted</keyword>
<dbReference type="Pfam" id="PF00295">
    <property type="entry name" value="Glyco_hydro_28"/>
    <property type="match status" value="1"/>
</dbReference>
<accession>A0AAV9B8Z7</accession>
<dbReference type="Gene3D" id="2.160.20.10">
    <property type="entry name" value="Single-stranded right-handed beta-helix, Pectin lyase-like"/>
    <property type="match status" value="1"/>
</dbReference>
<keyword evidence="5 8" id="KW-0378">Hydrolase</keyword>
<gene>
    <name evidence="9" type="ORF">QJS04_geneDACA009630</name>
</gene>
<keyword evidence="7" id="KW-0961">Cell wall biogenesis/degradation</keyword>
<evidence type="ECO:0008006" key="11">
    <source>
        <dbReference type="Google" id="ProtNLM"/>
    </source>
</evidence>
<sequence length="137" mass="15063">MNGVRIKTWQGGQGYAKNIVFQNIFMNNTKNSIIIDQNYCDSNHSCHDETSAVEVSEVLYNNIRGTSATDMVVDFDCSASVPCRAVVLEDIHLEYHNNKGKARTVFNNIDWSQKGEFYIGPGSGDDVSCCGPGSTSV</sequence>
<reference evidence="9" key="2">
    <citation type="submission" date="2023-06" db="EMBL/GenBank/DDBJ databases">
        <authorList>
            <person name="Ma L."/>
            <person name="Liu K.-W."/>
            <person name="Li Z."/>
            <person name="Hsiao Y.-Y."/>
            <person name="Qi Y."/>
            <person name="Fu T."/>
            <person name="Tang G."/>
            <person name="Zhang D."/>
            <person name="Sun W.-H."/>
            <person name="Liu D.-K."/>
            <person name="Li Y."/>
            <person name="Chen G.-Z."/>
            <person name="Liu X.-D."/>
            <person name="Liao X.-Y."/>
            <person name="Jiang Y.-T."/>
            <person name="Yu X."/>
            <person name="Hao Y."/>
            <person name="Huang J."/>
            <person name="Zhao X.-W."/>
            <person name="Ke S."/>
            <person name="Chen Y.-Y."/>
            <person name="Wu W.-L."/>
            <person name="Hsu J.-L."/>
            <person name="Lin Y.-F."/>
            <person name="Huang M.-D."/>
            <person name="Li C.-Y."/>
            <person name="Huang L."/>
            <person name="Wang Z.-W."/>
            <person name="Zhao X."/>
            <person name="Zhong W.-Y."/>
            <person name="Peng D.-H."/>
            <person name="Ahmad S."/>
            <person name="Lan S."/>
            <person name="Zhang J.-S."/>
            <person name="Tsai W.-C."/>
            <person name="Van De Peer Y."/>
            <person name="Liu Z.-J."/>
        </authorList>
    </citation>
    <scope>NUCLEOTIDE SEQUENCE</scope>
    <source>
        <strain evidence="9">SCP</strain>
        <tissue evidence="9">Leaves</tissue>
    </source>
</reference>
<protein>
    <recommendedName>
        <fullName evidence="11">Polygalacturonase</fullName>
    </recommendedName>
</protein>
<evidence type="ECO:0000256" key="6">
    <source>
        <dbReference type="ARBA" id="ARBA00023295"/>
    </source>
</evidence>
<organism evidence="9 10">
    <name type="scientific">Acorus gramineus</name>
    <name type="common">Dwarf sweet flag</name>
    <dbReference type="NCBI Taxonomy" id="55184"/>
    <lineage>
        <taxon>Eukaryota</taxon>
        <taxon>Viridiplantae</taxon>
        <taxon>Streptophyta</taxon>
        <taxon>Embryophyta</taxon>
        <taxon>Tracheophyta</taxon>
        <taxon>Spermatophyta</taxon>
        <taxon>Magnoliopsida</taxon>
        <taxon>Liliopsida</taxon>
        <taxon>Acoraceae</taxon>
        <taxon>Acorus</taxon>
    </lineage>
</organism>
<evidence type="ECO:0000256" key="5">
    <source>
        <dbReference type="ARBA" id="ARBA00022801"/>
    </source>
</evidence>
<dbReference type="Proteomes" id="UP001179952">
    <property type="component" value="Unassembled WGS sequence"/>
</dbReference>
<comment type="similarity">
    <text evidence="2 8">Belongs to the glycosyl hydrolase 28 family.</text>
</comment>
<dbReference type="AlphaFoldDB" id="A0AAV9B8Z7"/>
<evidence type="ECO:0000256" key="2">
    <source>
        <dbReference type="ARBA" id="ARBA00008834"/>
    </source>
</evidence>
<evidence type="ECO:0000313" key="9">
    <source>
        <dbReference type="EMBL" id="KAK1272866.1"/>
    </source>
</evidence>
<dbReference type="GO" id="GO:0005975">
    <property type="term" value="P:carbohydrate metabolic process"/>
    <property type="evidence" value="ECO:0007669"/>
    <property type="project" value="InterPro"/>
</dbReference>
<evidence type="ECO:0000256" key="3">
    <source>
        <dbReference type="ARBA" id="ARBA00022512"/>
    </source>
</evidence>
<keyword evidence="10" id="KW-1185">Reference proteome</keyword>
<dbReference type="SUPFAM" id="SSF51126">
    <property type="entry name" value="Pectin lyase-like"/>
    <property type="match status" value="1"/>
</dbReference>
<dbReference type="InterPro" id="IPR011050">
    <property type="entry name" value="Pectin_lyase_fold/virulence"/>
</dbReference>
<reference evidence="9" key="1">
    <citation type="journal article" date="2023" name="Nat. Commun.">
        <title>Diploid and tetraploid genomes of Acorus and the evolution of monocots.</title>
        <authorList>
            <person name="Ma L."/>
            <person name="Liu K.W."/>
            <person name="Li Z."/>
            <person name="Hsiao Y.Y."/>
            <person name="Qi Y."/>
            <person name="Fu T."/>
            <person name="Tang G.D."/>
            <person name="Zhang D."/>
            <person name="Sun W.H."/>
            <person name="Liu D.K."/>
            <person name="Li Y."/>
            <person name="Chen G.Z."/>
            <person name="Liu X.D."/>
            <person name="Liao X.Y."/>
            <person name="Jiang Y.T."/>
            <person name="Yu X."/>
            <person name="Hao Y."/>
            <person name="Huang J."/>
            <person name="Zhao X.W."/>
            <person name="Ke S."/>
            <person name="Chen Y.Y."/>
            <person name="Wu W.L."/>
            <person name="Hsu J.L."/>
            <person name="Lin Y.F."/>
            <person name="Huang M.D."/>
            <person name="Li C.Y."/>
            <person name="Huang L."/>
            <person name="Wang Z.W."/>
            <person name="Zhao X."/>
            <person name="Zhong W.Y."/>
            <person name="Peng D.H."/>
            <person name="Ahmad S."/>
            <person name="Lan S."/>
            <person name="Zhang J.S."/>
            <person name="Tsai W.C."/>
            <person name="Van de Peer Y."/>
            <person name="Liu Z.J."/>
        </authorList>
    </citation>
    <scope>NUCLEOTIDE SEQUENCE</scope>
    <source>
        <strain evidence="9">SCP</strain>
    </source>
</reference>
<evidence type="ECO:0000256" key="7">
    <source>
        <dbReference type="ARBA" id="ARBA00023316"/>
    </source>
</evidence>
<comment type="caution">
    <text evidence="9">The sequence shown here is derived from an EMBL/GenBank/DDBJ whole genome shotgun (WGS) entry which is preliminary data.</text>
</comment>
<proteinExistence type="inferred from homology"/>
<evidence type="ECO:0000256" key="8">
    <source>
        <dbReference type="RuleBase" id="RU361169"/>
    </source>
</evidence>
<keyword evidence="3" id="KW-0134">Cell wall</keyword>
<dbReference type="InterPro" id="IPR000743">
    <property type="entry name" value="Glyco_hydro_28"/>
</dbReference>
<keyword evidence="6 8" id="KW-0326">Glycosidase</keyword>
<comment type="subcellular location">
    <subcellularLocation>
        <location evidence="1">Secreted</location>
        <location evidence="1">Cell wall</location>
    </subcellularLocation>
</comment>
<evidence type="ECO:0000313" key="10">
    <source>
        <dbReference type="Proteomes" id="UP001179952"/>
    </source>
</evidence>
<dbReference type="GO" id="GO:0071555">
    <property type="term" value="P:cell wall organization"/>
    <property type="evidence" value="ECO:0007669"/>
    <property type="project" value="UniProtKB-KW"/>
</dbReference>
<evidence type="ECO:0000256" key="1">
    <source>
        <dbReference type="ARBA" id="ARBA00004191"/>
    </source>
</evidence>